<evidence type="ECO:0000313" key="6">
    <source>
        <dbReference type="Proteomes" id="UP001596337"/>
    </source>
</evidence>
<evidence type="ECO:0000259" key="4">
    <source>
        <dbReference type="PROSITE" id="PS01124"/>
    </source>
</evidence>
<evidence type="ECO:0000256" key="1">
    <source>
        <dbReference type="ARBA" id="ARBA00023015"/>
    </source>
</evidence>
<dbReference type="RefSeq" id="WP_345399138.1">
    <property type="nucleotide sequence ID" value="NZ_BAABLA010000083.1"/>
</dbReference>
<feature type="domain" description="HTH araC/xylS-type" evidence="4">
    <location>
        <begin position="223"/>
        <end position="324"/>
    </location>
</feature>
<name>A0ABW2BZL6_9PSEU</name>
<dbReference type="PANTHER" id="PTHR46796:SF12">
    <property type="entry name" value="HTH-TYPE DNA-BINDING TRANSCRIPTIONAL ACTIVATOR EUTR"/>
    <property type="match status" value="1"/>
</dbReference>
<keyword evidence="2" id="KW-0238">DNA-binding</keyword>
<organism evidence="5 6">
    <name type="scientific">Haloechinothrix salitolerans</name>
    <dbReference type="NCBI Taxonomy" id="926830"/>
    <lineage>
        <taxon>Bacteria</taxon>
        <taxon>Bacillati</taxon>
        <taxon>Actinomycetota</taxon>
        <taxon>Actinomycetes</taxon>
        <taxon>Pseudonocardiales</taxon>
        <taxon>Pseudonocardiaceae</taxon>
        <taxon>Haloechinothrix</taxon>
    </lineage>
</organism>
<accession>A0ABW2BZL6</accession>
<dbReference type="Pfam" id="PF12833">
    <property type="entry name" value="HTH_18"/>
    <property type="match status" value="1"/>
</dbReference>
<sequence>MARLPLHRYKLFHSMESTYVNDMVGRILGPHRLTTVDASNSLDAKFHTHRLTDVSISFLTYGTEVVMRPDSASTYFAIHLPLTGTSTIGRDSDRFLSTPAVALVISPGDDVPVHWHSGCAKLIVRIERSAVEARLASLLGDCVRNPLRFERKMDTTHGAGACVSNALRHLAAQLDRERGLFDNEAVGRAFERMLITELLLGHQHNYSDQLNAVPSPATSREVDHAVALLESSPERPHTVMGLAEQVAVSARSLQRGFHVQLGTTFQQVLHDIRLRRVHDELRAAHPDDVTVSEVMAKWRLPVKGQTYAAYRRRYGETPMRTLKRGT</sequence>
<keyword evidence="1" id="KW-0805">Transcription regulation</keyword>
<evidence type="ECO:0000256" key="3">
    <source>
        <dbReference type="ARBA" id="ARBA00023163"/>
    </source>
</evidence>
<comment type="caution">
    <text evidence="5">The sequence shown here is derived from an EMBL/GenBank/DDBJ whole genome shotgun (WGS) entry which is preliminary data.</text>
</comment>
<dbReference type="SMART" id="SM00342">
    <property type="entry name" value="HTH_ARAC"/>
    <property type="match status" value="1"/>
</dbReference>
<evidence type="ECO:0000313" key="5">
    <source>
        <dbReference type="EMBL" id="MFC6867964.1"/>
    </source>
</evidence>
<gene>
    <name evidence="5" type="ORF">ACFQGD_12470</name>
</gene>
<dbReference type="Gene3D" id="1.10.10.60">
    <property type="entry name" value="Homeodomain-like"/>
    <property type="match status" value="1"/>
</dbReference>
<dbReference type="Pfam" id="PF14525">
    <property type="entry name" value="AraC_binding_2"/>
    <property type="match status" value="1"/>
</dbReference>
<dbReference type="InterPro" id="IPR018060">
    <property type="entry name" value="HTH_AraC"/>
</dbReference>
<dbReference type="InterPro" id="IPR050204">
    <property type="entry name" value="AraC_XylS_family_regulators"/>
</dbReference>
<dbReference type="Proteomes" id="UP001596337">
    <property type="component" value="Unassembled WGS sequence"/>
</dbReference>
<protein>
    <submittedName>
        <fullName evidence="5">AraC family transcriptional regulator</fullName>
    </submittedName>
</protein>
<proteinExistence type="predicted"/>
<keyword evidence="3" id="KW-0804">Transcription</keyword>
<dbReference type="EMBL" id="JBHSXX010000001">
    <property type="protein sequence ID" value="MFC6867964.1"/>
    <property type="molecule type" value="Genomic_DNA"/>
</dbReference>
<reference evidence="6" key="1">
    <citation type="journal article" date="2019" name="Int. J. Syst. Evol. Microbiol.">
        <title>The Global Catalogue of Microorganisms (GCM) 10K type strain sequencing project: providing services to taxonomists for standard genome sequencing and annotation.</title>
        <authorList>
            <consortium name="The Broad Institute Genomics Platform"/>
            <consortium name="The Broad Institute Genome Sequencing Center for Infectious Disease"/>
            <person name="Wu L."/>
            <person name="Ma J."/>
        </authorList>
    </citation>
    <scope>NUCLEOTIDE SEQUENCE [LARGE SCALE GENOMIC DNA]</scope>
    <source>
        <strain evidence="6">KCTC 32255</strain>
    </source>
</reference>
<dbReference type="InterPro" id="IPR035418">
    <property type="entry name" value="AraC-bd_2"/>
</dbReference>
<keyword evidence="6" id="KW-1185">Reference proteome</keyword>
<dbReference type="PROSITE" id="PS01124">
    <property type="entry name" value="HTH_ARAC_FAMILY_2"/>
    <property type="match status" value="1"/>
</dbReference>
<evidence type="ECO:0000256" key="2">
    <source>
        <dbReference type="ARBA" id="ARBA00023125"/>
    </source>
</evidence>
<dbReference type="PANTHER" id="PTHR46796">
    <property type="entry name" value="HTH-TYPE TRANSCRIPTIONAL ACTIVATOR RHAS-RELATED"/>
    <property type="match status" value="1"/>
</dbReference>